<organism evidence="1 2">
    <name type="scientific">Corynebacterium mustelae</name>
    <dbReference type="NCBI Taxonomy" id="571915"/>
    <lineage>
        <taxon>Bacteria</taxon>
        <taxon>Bacillati</taxon>
        <taxon>Actinomycetota</taxon>
        <taxon>Actinomycetes</taxon>
        <taxon>Mycobacteriales</taxon>
        <taxon>Corynebacteriaceae</taxon>
        <taxon>Corynebacterium</taxon>
    </lineage>
</organism>
<protein>
    <submittedName>
        <fullName evidence="1">Uncharacterized protein</fullName>
    </submittedName>
</protein>
<dbReference type="KEGG" id="cmv:CMUST_11345"/>
<evidence type="ECO:0000313" key="2">
    <source>
        <dbReference type="Proteomes" id="UP000035199"/>
    </source>
</evidence>
<dbReference type="Proteomes" id="UP000035199">
    <property type="component" value="Chromosome"/>
</dbReference>
<keyword evidence="2" id="KW-1185">Reference proteome</keyword>
<gene>
    <name evidence="1" type="ORF">CMUST_11345</name>
</gene>
<evidence type="ECO:0000313" key="1">
    <source>
        <dbReference type="EMBL" id="AKK06582.1"/>
    </source>
</evidence>
<sequence length="70" mass="8415">MPDPLADEHERLSRRIIEILEDTIDPNHEYHRSFVEAWDDDEELFAEMRNDIDKLTNAVQRLYGDEQDKD</sequence>
<reference evidence="1 2" key="1">
    <citation type="journal article" date="2015" name="Genome Announc.">
        <title>Complete Genome Sequence of the Type Strain Corynebacterium mustelae DSM 45274, Isolated from Various Tissues of a Male Ferret with Lethal Sepsis.</title>
        <authorList>
            <person name="Ruckert C."/>
            <person name="Eimer J."/>
            <person name="Winkler A."/>
            <person name="Tauch A."/>
        </authorList>
    </citation>
    <scope>NUCLEOTIDE SEQUENCE [LARGE SCALE GENOMIC DNA]</scope>
    <source>
        <strain evidence="1 2">DSM 45274</strain>
    </source>
</reference>
<dbReference type="PATRIC" id="fig|571915.4.peg.2425"/>
<accession>A0A0G3H609</accession>
<dbReference type="AlphaFoldDB" id="A0A0G3H609"/>
<dbReference type="RefSeq" id="WP_047262588.1">
    <property type="nucleotide sequence ID" value="NZ_CP011542.1"/>
</dbReference>
<reference evidence="2" key="2">
    <citation type="submission" date="2015-05" db="EMBL/GenBank/DDBJ databases">
        <title>Complete genome sequence of Corynebacterium mustelae DSM 45274, isolated from various tissues of a male ferret with lethal sepsis.</title>
        <authorList>
            <person name="Ruckert C."/>
            <person name="Albersmeier A."/>
            <person name="Winkler A."/>
            <person name="Tauch A."/>
        </authorList>
    </citation>
    <scope>NUCLEOTIDE SEQUENCE [LARGE SCALE GENOMIC DNA]</scope>
    <source>
        <strain evidence="2">DSM 45274</strain>
    </source>
</reference>
<dbReference type="EMBL" id="CP011542">
    <property type="protein sequence ID" value="AKK06582.1"/>
    <property type="molecule type" value="Genomic_DNA"/>
</dbReference>
<dbReference type="STRING" id="571915.CMUST_11345"/>
<name>A0A0G3H609_9CORY</name>
<proteinExistence type="predicted"/>